<reference evidence="3" key="1">
    <citation type="submission" date="2017-03" db="EMBL/GenBank/DDBJ databases">
        <title>Phytopthora megakarya and P. palmivora, two closely related causual agents of cacao black pod achieved similar genome size and gene model numbers by different mechanisms.</title>
        <authorList>
            <person name="Ali S."/>
            <person name="Shao J."/>
            <person name="Larry D.J."/>
            <person name="Kronmiller B."/>
            <person name="Shen D."/>
            <person name="Strem M.D."/>
            <person name="Melnick R.L."/>
            <person name="Guiltinan M.J."/>
            <person name="Tyler B.M."/>
            <person name="Meinhardt L.W."/>
            <person name="Bailey B.A."/>
        </authorList>
    </citation>
    <scope>NUCLEOTIDE SEQUENCE [LARGE SCALE GENOMIC DNA]</scope>
    <source>
        <strain evidence="3">zdho120</strain>
    </source>
</reference>
<dbReference type="EMBL" id="NBNE01017441">
    <property type="protein sequence ID" value="OWY92732.1"/>
    <property type="molecule type" value="Genomic_DNA"/>
</dbReference>
<protein>
    <recommendedName>
        <fullName evidence="1">ZSWIM1/3 RNaseH-like domain-containing protein</fullName>
    </recommendedName>
</protein>
<dbReference type="InterPro" id="IPR048324">
    <property type="entry name" value="ZSWIM1-3_RNaseH-like"/>
</dbReference>
<proteinExistence type="predicted"/>
<dbReference type="PANTHER" id="PTHR31569">
    <property type="entry name" value="SWIM-TYPE DOMAIN-CONTAINING PROTEIN"/>
    <property type="match status" value="1"/>
</dbReference>
<dbReference type="Pfam" id="PF21056">
    <property type="entry name" value="ZSWIM1-3_RNaseH-like"/>
    <property type="match status" value="1"/>
</dbReference>
<dbReference type="Proteomes" id="UP000198211">
    <property type="component" value="Unassembled WGS sequence"/>
</dbReference>
<comment type="caution">
    <text evidence="2">The sequence shown here is derived from an EMBL/GenBank/DDBJ whole genome shotgun (WGS) entry which is preliminary data.</text>
</comment>
<keyword evidence="3" id="KW-1185">Reference proteome</keyword>
<evidence type="ECO:0000313" key="2">
    <source>
        <dbReference type="EMBL" id="OWY92732.1"/>
    </source>
</evidence>
<evidence type="ECO:0000313" key="3">
    <source>
        <dbReference type="Proteomes" id="UP000198211"/>
    </source>
</evidence>
<feature type="domain" description="ZSWIM1/3 RNaseH-like" evidence="1">
    <location>
        <begin position="6"/>
        <end position="119"/>
    </location>
</feature>
<organism evidence="2 3">
    <name type="scientific">Phytophthora megakarya</name>
    <dbReference type="NCBI Taxonomy" id="4795"/>
    <lineage>
        <taxon>Eukaryota</taxon>
        <taxon>Sar</taxon>
        <taxon>Stramenopiles</taxon>
        <taxon>Oomycota</taxon>
        <taxon>Peronosporomycetes</taxon>
        <taxon>Peronosporales</taxon>
        <taxon>Peronosporaceae</taxon>
        <taxon>Phytophthora</taxon>
    </lineage>
</organism>
<evidence type="ECO:0000259" key="1">
    <source>
        <dbReference type="Pfam" id="PF21056"/>
    </source>
</evidence>
<accession>A0A225UI44</accession>
<dbReference type="InterPro" id="IPR052579">
    <property type="entry name" value="Zinc_finger_SWIM"/>
</dbReference>
<dbReference type="PANTHER" id="PTHR31569:SF4">
    <property type="entry name" value="SWIM-TYPE DOMAIN-CONTAINING PROTEIN"/>
    <property type="match status" value="1"/>
</dbReference>
<sequence>METVLQEFSDQEDVNTARIFVDEECSVAVAVGFQTAGIKRLFAAFPEVLLVATTYDTNENACMLFSLVVHDRFGKYVQQALVERETQENLRLVLDVFKQNNPEYGDVKVIMTNKAFHEKVRCANQVAKLVRGNKEVRTMIEAIMAQLIDPRSATEYEDQKELLLDLLGGEDETRCT</sequence>
<name>A0A225UI44_9STRA</name>
<dbReference type="OrthoDB" id="124789at2759"/>
<gene>
    <name evidence="2" type="ORF">PHMEG_00038138</name>
</gene>
<dbReference type="AlphaFoldDB" id="A0A225UI44"/>